<name>A0A443IPJ9_9BACI</name>
<evidence type="ECO:0000313" key="2">
    <source>
        <dbReference type="Proteomes" id="UP000273811"/>
    </source>
</evidence>
<comment type="caution">
    <text evidence="1">The sequence shown here is derived from an EMBL/GenBank/DDBJ whole genome shotgun (WGS) entry which is preliminary data.</text>
</comment>
<protein>
    <submittedName>
        <fullName evidence="1">Uncharacterized protein</fullName>
    </submittedName>
</protein>
<dbReference type="AlphaFoldDB" id="A0A443IPJ9"/>
<sequence length="83" mass="9551">MTMDYCKPDDNKGDSHTVKARSKNVEPKGFLKNTPILKSFEKDDVFYSVTFIRQFENASVVEALNNSINEVKKLNKLKLIKLQ</sequence>
<organism evidence="1 2">
    <name type="scientific">Siminovitchia fortis</name>
    <dbReference type="NCBI Taxonomy" id="254758"/>
    <lineage>
        <taxon>Bacteria</taxon>
        <taxon>Bacillati</taxon>
        <taxon>Bacillota</taxon>
        <taxon>Bacilli</taxon>
        <taxon>Bacillales</taxon>
        <taxon>Bacillaceae</taxon>
        <taxon>Siminovitchia</taxon>
    </lineage>
</organism>
<dbReference type="Proteomes" id="UP000273811">
    <property type="component" value="Unassembled WGS sequence"/>
</dbReference>
<dbReference type="OrthoDB" id="1797229at2"/>
<gene>
    <name evidence="1" type="ORF">D4N35_012735</name>
</gene>
<proteinExistence type="predicted"/>
<dbReference type="EMBL" id="QYTU02000029">
    <property type="protein sequence ID" value="RWR07766.1"/>
    <property type="molecule type" value="Genomic_DNA"/>
</dbReference>
<accession>A0A443IPJ9</accession>
<evidence type="ECO:0000313" key="1">
    <source>
        <dbReference type="EMBL" id="RWR07766.1"/>
    </source>
</evidence>
<keyword evidence="2" id="KW-1185">Reference proteome</keyword>
<reference evidence="1" key="1">
    <citation type="submission" date="2018-12" db="EMBL/GenBank/DDBJ databases">
        <authorList>
            <person name="Sun L."/>
            <person name="Chen Z."/>
        </authorList>
    </citation>
    <scope>NUCLEOTIDE SEQUENCE [LARGE SCALE GENOMIC DNA]</scope>
    <source>
        <strain evidence="1">DSM 16012</strain>
    </source>
</reference>